<protein>
    <recommendedName>
        <fullName evidence="3">F-box domain-containing protein</fullName>
    </recommendedName>
</protein>
<dbReference type="EMBL" id="KV454479">
    <property type="protein sequence ID" value="ODV61704.1"/>
    <property type="molecule type" value="Genomic_DNA"/>
</dbReference>
<dbReference type="AlphaFoldDB" id="A0A1D2VJC4"/>
<name>A0A1D2VJC4_9ASCO</name>
<evidence type="ECO:0000313" key="1">
    <source>
        <dbReference type="EMBL" id="ODV61704.1"/>
    </source>
</evidence>
<dbReference type="RefSeq" id="XP_020048011.1">
    <property type="nucleotide sequence ID" value="XM_020191752.1"/>
</dbReference>
<sequence length="730" mass="87350">MNSRSSRSSSNGRSRGSISALPSEIVLRVLSLLDSHVLITKVLCLNSYFHKLALSILYNKIYLNDYKILSWNSSLHVDPLFYNFAHYSYLKIDYQLLYSDCFNDKLPPRDSIDSIINQKILHHSSLDDKEKMVLYNYKRILNFFSSLKIFISTINKHLSYLSLINTIYFDWNFVSLHDDFDVYLLDLIFSKILIPLSTHNNNTSLLFKNSIIQKAFYDYYNTNYNNVTKSLLTQQIIDSISNNLELKYINDYYIWDTNFSRNFSFFQKFQKKFLSNSLIIKNIDLHFFGTKNFISNLTFIVNSLNLLSNNDNYNDYNYNYNYNYSYYKKKIIFQNVKSLNISIDFDNPQDFTNNPISIKFFQNFIDLSLLKHLTINQWCYHFNQCECIKLWISFINTLKFSKIFNNFNNLLQLNLINLPLSNFQILNDIYTFIFSLPNLKLLKLNYKDFNDQNNLLIINNYNSNYNSLINHLNLNLISLSNLNLSYIDLTLDFHRIFLKNLFTNNLNFDLKNLNFKFFCDCLHCSNFKKKFSPFFDIFQHNRNFLNYICTFIIEILNNLKNSFRSNKMLNLSNYLDHPTPSTNIKYCYFKFNTTHYIKSFKKNHLLSDFYNKFDINLIFKCLSHYYKFFINKLIHYLPNLKIIVLDDLPLIITKNIINTTTNHTNIDNHFQNHLQNHLQNHFDYDLMFNISNDDDWVNTNHDNFDIHQFKKDTDDLYSNFNTQIDHQINE</sequence>
<keyword evidence="2" id="KW-1185">Reference proteome</keyword>
<evidence type="ECO:0000313" key="2">
    <source>
        <dbReference type="Proteomes" id="UP000095038"/>
    </source>
</evidence>
<reference evidence="2" key="1">
    <citation type="submission" date="2016-05" db="EMBL/GenBank/DDBJ databases">
        <title>Comparative genomics of biotechnologically important yeasts.</title>
        <authorList>
            <consortium name="DOE Joint Genome Institute"/>
            <person name="Riley R."/>
            <person name="Haridas S."/>
            <person name="Wolfe K.H."/>
            <person name="Lopes M.R."/>
            <person name="Hittinger C.T."/>
            <person name="Goker M."/>
            <person name="Salamov A."/>
            <person name="Wisecaver J."/>
            <person name="Long T.M."/>
            <person name="Aerts A.L."/>
            <person name="Barry K."/>
            <person name="Choi C."/>
            <person name="Clum A."/>
            <person name="Coughlan A.Y."/>
            <person name="Deshpande S."/>
            <person name="Douglass A.P."/>
            <person name="Hanson S.J."/>
            <person name="Klenk H.-P."/>
            <person name="Labutti K."/>
            <person name="Lapidus A."/>
            <person name="Lindquist E."/>
            <person name="Lipzen A."/>
            <person name="Meier-Kolthoff J.P."/>
            <person name="Ohm R.A."/>
            <person name="Otillar R.P."/>
            <person name="Pangilinan J."/>
            <person name="Peng Y."/>
            <person name="Rokas A."/>
            <person name="Rosa C.A."/>
            <person name="Scheuner C."/>
            <person name="Sibirny A.A."/>
            <person name="Slot J.C."/>
            <person name="Stielow J.B."/>
            <person name="Sun H."/>
            <person name="Kurtzman C.P."/>
            <person name="Blackwell M."/>
            <person name="Grigoriev I.V."/>
            <person name="Jeffries T.W."/>
        </authorList>
    </citation>
    <scope>NUCLEOTIDE SEQUENCE [LARGE SCALE GENOMIC DNA]</scope>
    <source>
        <strain evidence="2">DSM 1968</strain>
    </source>
</reference>
<gene>
    <name evidence="1" type="ORF">ASCRUDRAFT_70164</name>
</gene>
<dbReference type="Proteomes" id="UP000095038">
    <property type="component" value="Unassembled WGS sequence"/>
</dbReference>
<dbReference type="InParanoid" id="A0A1D2VJC4"/>
<dbReference type="GeneID" id="30965388"/>
<accession>A0A1D2VJC4</accession>
<proteinExistence type="predicted"/>
<organism evidence="1 2">
    <name type="scientific">Ascoidea rubescens DSM 1968</name>
    <dbReference type="NCBI Taxonomy" id="1344418"/>
    <lineage>
        <taxon>Eukaryota</taxon>
        <taxon>Fungi</taxon>
        <taxon>Dikarya</taxon>
        <taxon>Ascomycota</taxon>
        <taxon>Saccharomycotina</taxon>
        <taxon>Saccharomycetes</taxon>
        <taxon>Ascoideaceae</taxon>
        <taxon>Ascoidea</taxon>
    </lineage>
</organism>
<evidence type="ECO:0008006" key="3">
    <source>
        <dbReference type="Google" id="ProtNLM"/>
    </source>
</evidence>